<sequence>MSKIKRHFKMMIGGFLFFAVFLIGMRCMRESVYALGDVSRYHTEFINQACPNIKVIGRAYLVGPDNVAHWKNHIAMDVVPAGTKIQGKTVDPKYLPQDNIENLKVLYSSVIGYQNFT</sequence>
<protein>
    <submittedName>
        <fullName evidence="1">Uncharacterized protein</fullName>
    </submittedName>
</protein>
<reference evidence="1" key="1">
    <citation type="submission" date="2022-09" db="EMBL/GenBank/DDBJ databases">
        <title>Eubacterium sp. LFL-14 isolated from human feces.</title>
        <authorList>
            <person name="Liu F."/>
        </authorList>
    </citation>
    <scope>NUCLEOTIDE SEQUENCE</scope>
    <source>
        <strain evidence="1">LFL-14</strain>
    </source>
</reference>
<dbReference type="RefSeq" id="WP_022087857.1">
    <property type="nucleotide sequence ID" value="NZ_JAODBU010000016.1"/>
</dbReference>
<dbReference type="EMBL" id="JAODBU010000016">
    <property type="protein sequence ID" value="MCT7400020.1"/>
    <property type="molecule type" value="Genomic_DNA"/>
</dbReference>
<accession>A0ABT2M3B3</accession>
<name>A0ABT2M3B3_9FIRM</name>
<comment type="caution">
    <text evidence="1">The sequence shown here is derived from an EMBL/GenBank/DDBJ whole genome shotgun (WGS) entry which is preliminary data.</text>
</comment>
<keyword evidence="2" id="KW-1185">Reference proteome</keyword>
<evidence type="ECO:0000313" key="1">
    <source>
        <dbReference type="EMBL" id="MCT7400020.1"/>
    </source>
</evidence>
<evidence type="ECO:0000313" key="2">
    <source>
        <dbReference type="Proteomes" id="UP001431199"/>
    </source>
</evidence>
<organism evidence="1 2">
    <name type="scientific">Eubacterium album</name>
    <dbReference type="NCBI Taxonomy" id="2978477"/>
    <lineage>
        <taxon>Bacteria</taxon>
        <taxon>Bacillati</taxon>
        <taxon>Bacillota</taxon>
        <taxon>Clostridia</taxon>
        <taxon>Eubacteriales</taxon>
        <taxon>Eubacteriaceae</taxon>
        <taxon>Eubacterium</taxon>
    </lineage>
</organism>
<gene>
    <name evidence="1" type="ORF">N5B56_13205</name>
</gene>
<dbReference type="Proteomes" id="UP001431199">
    <property type="component" value="Unassembled WGS sequence"/>
</dbReference>
<proteinExistence type="predicted"/>